<protein>
    <submittedName>
        <fullName evidence="2">Putative secreted protein</fullName>
    </submittedName>
</protein>
<organism evidence="2">
    <name type="scientific">Anopheles darlingi</name>
    <name type="common">Mosquito</name>
    <dbReference type="NCBI Taxonomy" id="43151"/>
    <lineage>
        <taxon>Eukaryota</taxon>
        <taxon>Metazoa</taxon>
        <taxon>Ecdysozoa</taxon>
        <taxon>Arthropoda</taxon>
        <taxon>Hexapoda</taxon>
        <taxon>Insecta</taxon>
        <taxon>Pterygota</taxon>
        <taxon>Neoptera</taxon>
        <taxon>Endopterygota</taxon>
        <taxon>Diptera</taxon>
        <taxon>Nematocera</taxon>
        <taxon>Culicoidea</taxon>
        <taxon>Culicidae</taxon>
        <taxon>Anophelinae</taxon>
        <taxon>Anopheles</taxon>
    </lineage>
</organism>
<evidence type="ECO:0000313" key="2">
    <source>
        <dbReference type="EMBL" id="MBW76962.1"/>
    </source>
</evidence>
<feature type="signal peptide" evidence="1">
    <location>
        <begin position="1"/>
        <end position="18"/>
    </location>
</feature>
<keyword evidence="1" id="KW-0732">Signal</keyword>
<dbReference type="EMBL" id="GGFL01012784">
    <property type="protein sequence ID" value="MBW76962.1"/>
    <property type="molecule type" value="Transcribed_RNA"/>
</dbReference>
<feature type="chain" id="PRO_5014876133" evidence="1">
    <location>
        <begin position="19"/>
        <end position="82"/>
    </location>
</feature>
<sequence length="82" mass="9255">MRFHAILLLALPAHSSLHRVPVRLDRRQLFPSMIPSSFCNRQTALGPFAILSPIRATAYHLSCVSSFTLNELEYQLTANFKA</sequence>
<name>A0A2M4DHB4_ANODA</name>
<reference evidence="2" key="1">
    <citation type="submission" date="2018-01" db="EMBL/GenBank/DDBJ databases">
        <title>An insight into the sialome of Amazonian anophelines.</title>
        <authorList>
            <person name="Ribeiro J.M."/>
            <person name="Scarpassa V."/>
            <person name="Calvo E."/>
        </authorList>
    </citation>
    <scope>NUCLEOTIDE SEQUENCE</scope>
</reference>
<evidence type="ECO:0000256" key="1">
    <source>
        <dbReference type="SAM" id="SignalP"/>
    </source>
</evidence>
<dbReference type="AlphaFoldDB" id="A0A2M4DHB4"/>
<proteinExistence type="predicted"/>
<accession>A0A2M4DHB4</accession>